<feature type="domain" description="FlgO" evidence="2">
    <location>
        <begin position="58"/>
        <end position="188"/>
    </location>
</feature>
<proteinExistence type="predicted"/>
<evidence type="ECO:0000313" key="3">
    <source>
        <dbReference type="EMBL" id="MBD3584147.1"/>
    </source>
</evidence>
<evidence type="ECO:0000313" key="4">
    <source>
        <dbReference type="Proteomes" id="UP000624419"/>
    </source>
</evidence>
<dbReference type="RefSeq" id="WP_191021631.1">
    <property type="nucleotide sequence ID" value="NZ_JABBXD010000001.1"/>
</dbReference>
<dbReference type="EMBL" id="JABBXD010000001">
    <property type="protein sequence ID" value="MBD3584147.1"/>
    <property type="molecule type" value="Genomic_DNA"/>
</dbReference>
<keyword evidence="1" id="KW-0732">Signal</keyword>
<sequence>MKLIIIRSFSFALALAGITACVTGPDTQNDAPQATAETPSPQPVGQSLGNIEYQTYLLANELFANLKPAQHLRYAVAGFVPVTSLQYESQHQSPLMLLGHQLEQGLMTEATKRGFTTQEFKLSNDIVIGQHSDRVLSRNIANLSAPERIDFYITGTLVHQQGGAVVNARVIEARTKDVVGAATRFFPSGLFWDEEQVTTRQGRLYRMQDKG</sequence>
<feature type="signal peptide" evidence="1">
    <location>
        <begin position="1"/>
        <end position="22"/>
    </location>
</feature>
<accession>A0ABR8LCW1</accession>
<dbReference type="PROSITE" id="PS51257">
    <property type="entry name" value="PROKAR_LIPOPROTEIN"/>
    <property type="match status" value="1"/>
</dbReference>
<feature type="chain" id="PRO_5045953185" description="FlgO domain-containing protein" evidence="1">
    <location>
        <begin position="23"/>
        <end position="211"/>
    </location>
</feature>
<organism evidence="3 4">
    <name type="scientific">Salinimonas profundi</name>
    <dbReference type="NCBI Taxonomy" id="2729140"/>
    <lineage>
        <taxon>Bacteria</taxon>
        <taxon>Pseudomonadati</taxon>
        <taxon>Pseudomonadota</taxon>
        <taxon>Gammaproteobacteria</taxon>
        <taxon>Alteromonadales</taxon>
        <taxon>Alteromonadaceae</taxon>
        <taxon>Alteromonas/Salinimonas group</taxon>
        <taxon>Salinimonas</taxon>
    </lineage>
</organism>
<evidence type="ECO:0000256" key="1">
    <source>
        <dbReference type="SAM" id="SignalP"/>
    </source>
</evidence>
<dbReference type="Pfam" id="PF17680">
    <property type="entry name" value="FlgO"/>
    <property type="match status" value="1"/>
</dbReference>
<keyword evidence="4" id="KW-1185">Reference proteome</keyword>
<gene>
    <name evidence="3" type="ORF">HHX48_00170</name>
</gene>
<reference evidence="3 4" key="1">
    <citation type="submission" date="2020-04" db="EMBL/GenBank/DDBJ databases">
        <title>Salinimonas sp. HHU 13199.</title>
        <authorList>
            <person name="Cui X."/>
            <person name="Zhang D."/>
        </authorList>
    </citation>
    <scope>NUCLEOTIDE SEQUENCE [LARGE SCALE GENOMIC DNA]</scope>
    <source>
        <strain evidence="3 4">HHU 13199</strain>
    </source>
</reference>
<protein>
    <recommendedName>
        <fullName evidence="2">FlgO domain-containing protein</fullName>
    </recommendedName>
</protein>
<evidence type="ECO:0000259" key="2">
    <source>
        <dbReference type="Pfam" id="PF17680"/>
    </source>
</evidence>
<dbReference type="InterPro" id="IPR041215">
    <property type="entry name" value="FlgO_dom"/>
</dbReference>
<name>A0ABR8LCW1_9ALTE</name>
<dbReference type="Proteomes" id="UP000624419">
    <property type="component" value="Unassembled WGS sequence"/>
</dbReference>
<comment type="caution">
    <text evidence="3">The sequence shown here is derived from an EMBL/GenBank/DDBJ whole genome shotgun (WGS) entry which is preliminary data.</text>
</comment>